<dbReference type="Proteomes" id="UP000784294">
    <property type="component" value="Unassembled WGS sequence"/>
</dbReference>
<organism evidence="2 3">
    <name type="scientific">Protopolystoma xenopodis</name>
    <dbReference type="NCBI Taxonomy" id="117903"/>
    <lineage>
        <taxon>Eukaryota</taxon>
        <taxon>Metazoa</taxon>
        <taxon>Spiralia</taxon>
        <taxon>Lophotrochozoa</taxon>
        <taxon>Platyhelminthes</taxon>
        <taxon>Monogenea</taxon>
        <taxon>Polyopisthocotylea</taxon>
        <taxon>Polystomatidea</taxon>
        <taxon>Polystomatidae</taxon>
        <taxon>Protopolystoma</taxon>
    </lineage>
</organism>
<dbReference type="EMBL" id="CAAALY010250081">
    <property type="protein sequence ID" value="VEL35546.1"/>
    <property type="molecule type" value="Genomic_DNA"/>
</dbReference>
<evidence type="ECO:0000256" key="1">
    <source>
        <dbReference type="SAM" id="Phobius"/>
    </source>
</evidence>
<keyword evidence="1" id="KW-0472">Membrane</keyword>
<name>A0A448XFV0_9PLAT</name>
<dbReference type="AlphaFoldDB" id="A0A448XFV0"/>
<gene>
    <name evidence="2" type="ORF">PXEA_LOCUS28986</name>
</gene>
<reference evidence="2" key="1">
    <citation type="submission" date="2018-11" db="EMBL/GenBank/DDBJ databases">
        <authorList>
            <consortium name="Pathogen Informatics"/>
        </authorList>
    </citation>
    <scope>NUCLEOTIDE SEQUENCE</scope>
</reference>
<comment type="caution">
    <text evidence="2">The sequence shown here is derived from an EMBL/GenBank/DDBJ whole genome shotgun (WGS) entry which is preliminary data.</text>
</comment>
<evidence type="ECO:0000313" key="2">
    <source>
        <dbReference type="EMBL" id="VEL35546.1"/>
    </source>
</evidence>
<keyword evidence="1" id="KW-1133">Transmembrane helix</keyword>
<keyword evidence="3" id="KW-1185">Reference proteome</keyword>
<feature type="transmembrane region" description="Helical" evidence="1">
    <location>
        <begin position="115"/>
        <end position="141"/>
    </location>
</feature>
<keyword evidence="1" id="KW-0812">Transmembrane</keyword>
<proteinExistence type="predicted"/>
<sequence length="142" mass="15794">MRDRICRDFIKPTSFRPVASFTRPLYPMISIHRRTSGSNGPEGLRMRTVRGQSVGWAQQIAVVLGLCNLSEPQLVVRATDLLGWQEPSREALLPQQPPTFLTYGLHDHPQNRFSIIITLVLAAIVSIAFSTSRLTIVVGIAT</sequence>
<protein>
    <submittedName>
        <fullName evidence="2">Uncharacterized protein</fullName>
    </submittedName>
</protein>
<evidence type="ECO:0000313" key="3">
    <source>
        <dbReference type="Proteomes" id="UP000784294"/>
    </source>
</evidence>
<accession>A0A448XFV0</accession>